<feature type="compositionally biased region" description="Low complexity" evidence="1">
    <location>
        <begin position="167"/>
        <end position="183"/>
    </location>
</feature>
<feature type="transmembrane region" description="Helical" evidence="2">
    <location>
        <begin position="323"/>
        <end position="340"/>
    </location>
</feature>
<reference evidence="4" key="1">
    <citation type="journal article" date="2010" name="Genome Res.">
        <title>Population genomic sequencing of Coccidioides fungi reveals recent hybridization and transposon control.</title>
        <authorList>
            <person name="Neafsey D.E."/>
            <person name="Barker B.M."/>
            <person name="Sharpton T.J."/>
            <person name="Stajich J.E."/>
            <person name="Park D.J."/>
            <person name="Whiston E."/>
            <person name="Hung C.-Y."/>
            <person name="McMahan C."/>
            <person name="White J."/>
            <person name="Sykes S."/>
            <person name="Heiman D."/>
            <person name="Young S."/>
            <person name="Zeng Q."/>
            <person name="Abouelleil A."/>
            <person name="Aftuck L."/>
            <person name="Bessette D."/>
            <person name="Brown A."/>
            <person name="FitzGerald M."/>
            <person name="Lui A."/>
            <person name="Macdonald J.P."/>
            <person name="Priest M."/>
            <person name="Orbach M.J."/>
            <person name="Galgiani J.N."/>
            <person name="Kirkland T.N."/>
            <person name="Cole G.T."/>
            <person name="Birren B.W."/>
            <person name="Henn M.R."/>
            <person name="Taylor J.W."/>
            <person name="Rounsley S.D."/>
        </authorList>
    </citation>
    <scope>NUCLEOTIDE SEQUENCE [LARGE SCALE GENOMIC DNA]</scope>
    <source>
        <strain evidence="4">H538.4</strain>
    </source>
</reference>
<feature type="compositionally biased region" description="Basic and acidic residues" evidence="1">
    <location>
        <begin position="41"/>
        <end position="59"/>
    </location>
</feature>
<keyword evidence="2" id="KW-0472">Membrane</keyword>
<feature type="compositionally biased region" description="Polar residues" evidence="1">
    <location>
        <begin position="255"/>
        <end position="266"/>
    </location>
</feature>
<dbReference type="EMBL" id="DS016990">
    <property type="protein sequence ID" value="KMU85841.1"/>
    <property type="molecule type" value="Genomic_DNA"/>
</dbReference>
<feature type="compositionally biased region" description="Low complexity" evidence="1">
    <location>
        <begin position="1"/>
        <end position="11"/>
    </location>
</feature>
<feature type="compositionally biased region" description="Polar residues" evidence="1">
    <location>
        <begin position="303"/>
        <end position="313"/>
    </location>
</feature>
<feature type="region of interest" description="Disordered" evidence="1">
    <location>
        <begin position="1"/>
        <end position="313"/>
    </location>
</feature>
<keyword evidence="2" id="KW-0812">Transmembrane</keyword>
<protein>
    <submittedName>
        <fullName evidence="3">Uncharacterized protein</fullName>
    </submittedName>
</protein>
<evidence type="ECO:0000256" key="1">
    <source>
        <dbReference type="SAM" id="MobiDB-lite"/>
    </source>
</evidence>
<dbReference type="STRING" id="396776.A0A0J8RML4"/>
<accession>A0A0J8RML4</accession>
<dbReference type="AlphaFoldDB" id="A0A0J8RML4"/>
<gene>
    <name evidence="3" type="ORF">CIHG_03369</name>
</gene>
<feature type="compositionally biased region" description="Basic and acidic residues" evidence="1">
    <location>
        <begin position="15"/>
        <end position="27"/>
    </location>
</feature>
<sequence>MAGASAAPIADEPAEAEKPADLEKADEPVEVSNDSVGVPVQKDEPEPLPKHEEEAKDEPYTPPAGPVASEEPQVEPVTAETLPKDSDVTEDAPKANGVNPVVAVEEVAESTPESLPLAADTTSHVTVEDAPKDETHVQDKSLPQAPSQTTETAIPEESPAQPLESTPVAKSEPPVVEPVVQQKVIDDNVATMPANEETKKDVPSQREEQPENPAKSAEVIPPQAALKPAEPAPADAGSAKEPVSQQAPIADARSEPSSMSDANAKSATPIVDAIKAATAAEPASKDDASKPVAKDADEPQRPPTANQSVTSLTTHKRESFFRALWRAVFLNFFGGLFGAFRRRERPPQ</sequence>
<feature type="compositionally biased region" description="Basic and acidic residues" evidence="1">
    <location>
        <begin position="196"/>
        <end position="209"/>
    </location>
</feature>
<feature type="compositionally biased region" description="Basic and acidic residues" evidence="1">
    <location>
        <begin position="126"/>
        <end position="139"/>
    </location>
</feature>
<evidence type="ECO:0000313" key="4">
    <source>
        <dbReference type="Proteomes" id="UP000054563"/>
    </source>
</evidence>
<organism evidence="3 4">
    <name type="scientific">Coccidioides immitis H538.4</name>
    <dbReference type="NCBI Taxonomy" id="396776"/>
    <lineage>
        <taxon>Eukaryota</taxon>
        <taxon>Fungi</taxon>
        <taxon>Dikarya</taxon>
        <taxon>Ascomycota</taxon>
        <taxon>Pezizomycotina</taxon>
        <taxon>Eurotiomycetes</taxon>
        <taxon>Eurotiomycetidae</taxon>
        <taxon>Onygenales</taxon>
        <taxon>Onygenaceae</taxon>
        <taxon>Coccidioides</taxon>
    </lineage>
</organism>
<keyword evidence="2" id="KW-1133">Transmembrane helix</keyword>
<feature type="compositionally biased region" description="Basic and acidic residues" evidence="1">
    <location>
        <begin position="82"/>
        <end position="93"/>
    </location>
</feature>
<evidence type="ECO:0000256" key="2">
    <source>
        <dbReference type="SAM" id="Phobius"/>
    </source>
</evidence>
<feature type="compositionally biased region" description="Basic and acidic residues" evidence="1">
    <location>
        <begin position="283"/>
        <end position="300"/>
    </location>
</feature>
<evidence type="ECO:0000313" key="3">
    <source>
        <dbReference type="EMBL" id="KMU85841.1"/>
    </source>
</evidence>
<proteinExistence type="predicted"/>
<dbReference type="VEuPathDB" id="FungiDB:CIHG_03369"/>
<name>A0A0J8RML4_COCIT</name>
<dbReference type="Proteomes" id="UP000054563">
    <property type="component" value="Unassembled WGS sequence"/>
</dbReference>
<dbReference type="eggNOG" id="ENOG502STER">
    <property type="taxonomic scope" value="Eukaryota"/>
</dbReference>